<evidence type="ECO:0000313" key="3">
    <source>
        <dbReference type="Proteomes" id="UP001470230"/>
    </source>
</evidence>
<reference evidence="2 3" key="1">
    <citation type="submission" date="2024-04" db="EMBL/GenBank/DDBJ databases">
        <title>Tritrichomonas musculus Genome.</title>
        <authorList>
            <person name="Alves-Ferreira E."/>
            <person name="Grigg M."/>
            <person name="Lorenzi H."/>
            <person name="Galac M."/>
        </authorList>
    </citation>
    <scope>NUCLEOTIDE SEQUENCE [LARGE SCALE GENOMIC DNA]</scope>
    <source>
        <strain evidence="2 3">EAF2021</strain>
    </source>
</reference>
<organism evidence="2 3">
    <name type="scientific">Tritrichomonas musculus</name>
    <dbReference type="NCBI Taxonomy" id="1915356"/>
    <lineage>
        <taxon>Eukaryota</taxon>
        <taxon>Metamonada</taxon>
        <taxon>Parabasalia</taxon>
        <taxon>Tritrichomonadida</taxon>
        <taxon>Tritrichomonadidae</taxon>
        <taxon>Tritrichomonas</taxon>
    </lineage>
</organism>
<evidence type="ECO:0008006" key="4">
    <source>
        <dbReference type="Google" id="ProtNLM"/>
    </source>
</evidence>
<accession>A0ABR2HY27</accession>
<dbReference type="InterPro" id="IPR052603">
    <property type="entry name" value="EFCB6"/>
</dbReference>
<proteinExistence type="predicted"/>
<dbReference type="PANTHER" id="PTHR20875">
    <property type="entry name" value="EF-HAND CALCIUM-BINDING DOMAIN-CONTAINING PROTEIN 6-RELATED"/>
    <property type="match status" value="1"/>
</dbReference>
<evidence type="ECO:0000313" key="2">
    <source>
        <dbReference type="EMBL" id="KAK8854217.1"/>
    </source>
</evidence>
<evidence type="ECO:0000256" key="1">
    <source>
        <dbReference type="SAM" id="MobiDB-lite"/>
    </source>
</evidence>
<dbReference type="PANTHER" id="PTHR20875:SF0">
    <property type="entry name" value="GH12158P"/>
    <property type="match status" value="1"/>
</dbReference>
<gene>
    <name evidence="2" type="ORF">M9Y10_016776</name>
</gene>
<name>A0ABR2HY27_9EUKA</name>
<sequence>MTTTQREEIYNSLLDIRKRLNDQKMTFHDLLLPYNRLNRSYIQENDFLRAMKSFPTAPVIAKNFSNNGIISITEVENAINSIPNQPPEPPKTPPYIIFTLARQFQRQNVDFWSIFTCRDRLRTGKVDVSVFTSVLSSTGIRINQEDLNEIIDFYKVQEKVNYVAFIEDIKKANVAEKELIRNQKTSYSEDPDINAIIDRIKSICKGRRVLLSGFFEGYQTPMTFYSFTRLINSANLQLNSREINFLAKFCQIENGAVDPSIIINKVDQVSTSSTVLSDTKNTINKIKIFLAEKQLYLTPRFERFDREKSGEFPVSLVNSVLSQYEFPLSEYELDCLQQKYPGSRVPFIKWRDFDADVEPEQLVLKYQEMQTTRRMNDSTPKPQLNSASSSHLFRSLDDNQKIPEKKVIPDNIEILLTEFAKYEIKTLSSIFDDLRDIDNLKLGFIQPYQFNSYMLTIFPRLSRKALESLIQYYGNKEFMYIELCKDIESVKKSLQSNSFNTNNSSNFSQQNNSMPITSTSFSSSSSISSPNSTNITDPDINNLIKKLKAFTVKNILSPSDIFLINDRLRLGYVPSNRLQNCFSLVRFDVTQKEVNMLLKQFCHQDYPDRFYYLPLVNILENMQMSGDEVKWILSPDLARNQIDDNAHLINCQIHAKIAARRKIILDYFAGVPKGRPIDAKEFSNRISKIDIVLEPFELQILIEKYKCNQDKTKVDWEQFCNDVHNVRLF</sequence>
<keyword evidence="3" id="KW-1185">Reference proteome</keyword>
<dbReference type="SUPFAM" id="SSF47473">
    <property type="entry name" value="EF-hand"/>
    <property type="match status" value="2"/>
</dbReference>
<dbReference type="Proteomes" id="UP001470230">
    <property type="component" value="Unassembled WGS sequence"/>
</dbReference>
<dbReference type="Gene3D" id="1.10.238.10">
    <property type="entry name" value="EF-hand"/>
    <property type="match status" value="1"/>
</dbReference>
<dbReference type="InterPro" id="IPR011992">
    <property type="entry name" value="EF-hand-dom_pair"/>
</dbReference>
<comment type="caution">
    <text evidence="2">The sequence shown here is derived from an EMBL/GenBank/DDBJ whole genome shotgun (WGS) entry which is preliminary data.</text>
</comment>
<protein>
    <recommendedName>
        <fullName evidence="4">EF hand family protein</fullName>
    </recommendedName>
</protein>
<feature type="region of interest" description="Disordered" evidence="1">
    <location>
        <begin position="501"/>
        <end position="533"/>
    </location>
</feature>
<dbReference type="EMBL" id="JAPFFF010000021">
    <property type="protein sequence ID" value="KAK8854217.1"/>
    <property type="molecule type" value="Genomic_DNA"/>
</dbReference>